<protein>
    <submittedName>
        <fullName evidence="2">Uncharacterized protein</fullName>
    </submittedName>
</protein>
<evidence type="ECO:0000256" key="1">
    <source>
        <dbReference type="SAM" id="MobiDB-lite"/>
    </source>
</evidence>
<dbReference type="OrthoDB" id="3699359at2"/>
<dbReference type="STRING" id="211114.SAMN04489726_7133"/>
<sequence>MALTDIPVHLGHYRLMVTEAPTVKMRESEGGVLTPVTNREGEEQYMVVLFAKPRPQPGKRPGKGEEIKVNLPGDPGEDFEEGSYVELVNPVINTYEMRNPEGRITASGLWFKADGLKPVISAARSAA</sequence>
<evidence type="ECO:0000313" key="3">
    <source>
        <dbReference type="Proteomes" id="UP000183376"/>
    </source>
</evidence>
<dbReference type="RefSeq" id="WP_030426348.1">
    <property type="nucleotide sequence ID" value="NZ_JOEF01000001.1"/>
</dbReference>
<organism evidence="2 3">
    <name type="scientific">Allokutzneria albata</name>
    <name type="common">Kibdelosporangium albatum</name>
    <dbReference type="NCBI Taxonomy" id="211114"/>
    <lineage>
        <taxon>Bacteria</taxon>
        <taxon>Bacillati</taxon>
        <taxon>Actinomycetota</taxon>
        <taxon>Actinomycetes</taxon>
        <taxon>Pseudonocardiales</taxon>
        <taxon>Pseudonocardiaceae</taxon>
        <taxon>Allokutzneria</taxon>
    </lineage>
</organism>
<evidence type="ECO:0000313" key="2">
    <source>
        <dbReference type="EMBL" id="SDN55288.1"/>
    </source>
</evidence>
<accession>A0A1H0CBN0</accession>
<proteinExistence type="predicted"/>
<reference evidence="2 3" key="1">
    <citation type="submission" date="2016-10" db="EMBL/GenBank/DDBJ databases">
        <authorList>
            <person name="de Groot N.N."/>
        </authorList>
    </citation>
    <scope>NUCLEOTIDE SEQUENCE [LARGE SCALE GENOMIC DNA]</scope>
    <source>
        <strain evidence="2 3">DSM 44149</strain>
    </source>
</reference>
<feature type="region of interest" description="Disordered" evidence="1">
    <location>
        <begin position="53"/>
        <end position="81"/>
    </location>
</feature>
<dbReference type="eggNOG" id="ENOG5031NCB">
    <property type="taxonomic scope" value="Bacteria"/>
</dbReference>
<gene>
    <name evidence="2" type="ORF">SAMN04489726_7133</name>
</gene>
<dbReference type="AlphaFoldDB" id="A0A1H0CBN0"/>
<dbReference type="EMBL" id="LT629701">
    <property type="protein sequence ID" value="SDN55288.1"/>
    <property type="molecule type" value="Genomic_DNA"/>
</dbReference>
<dbReference type="Proteomes" id="UP000183376">
    <property type="component" value="Chromosome I"/>
</dbReference>
<keyword evidence="3" id="KW-1185">Reference proteome</keyword>
<name>A0A1H0CBN0_ALLAB</name>